<protein>
    <recommendedName>
        <fullName evidence="4">Helix-turn-helix domain-containing protein</fullName>
    </recommendedName>
</protein>
<proteinExistence type="predicted"/>
<evidence type="ECO:0000256" key="1">
    <source>
        <dbReference type="SAM" id="MobiDB-lite"/>
    </source>
</evidence>
<name>A0ABX5QER9_9MICO</name>
<feature type="region of interest" description="Disordered" evidence="1">
    <location>
        <begin position="45"/>
        <end position="65"/>
    </location>
</feature>
<evidence type="ECO:0000313" key="3">
    <source>
        <dbReference type="Proteomes" id="UP000285768"/>
    </source>
</evidence>
<feature type="compositionally biased region" description="Basic and acidic residues" evidence="1">
    <location>
        <begin position="56"/>
        <end position="65"/>
    </location>
</feature>
<sequence length="65" mass="7484">MTTIERKRVRAVESCEITREKRARLERSTRHIVLASLRAGMSVEEVADHTGLTPEEVEKHRDRGV</sequence>
<evidence type="ECO:0000313" key="2">
    <source>
        <dbReference type="EMBL" id="QAB17508.1"/>
    </source>
</evidence>
<dbReference type="EMBL" id="CP035037">
    <property type="protein sequence ID" value="QAB17508.1"/>
    <property type="molecule type" value="Genomic_DNA"/>
</dbReference>
<dbReference type="InterPro" id="IPR036388">
    <property type="entry name" value="WH-like_DNA-bd_sf"/>
</dbReference>
<dbReference type="SUPFAM" id="SSF88659">
    <property type="entry name" value="Sigma3 and sigma4 domains of RNA polymerase sigma factors"/>
    <property type="match status" value="1"/>
</dbReference>
<dbReference type="InterPro" id="IPR013324">
    <property type="entry name" value="RNA_pol_sigma_r3/r4-like"/>
</dbReference>
<evidence type="ECO:0008006" key="4">
    <source>
        <dbReference type="Google" id="ProtNLM"/>
    </source>
</evidence>
<dbReference type="Gene3D" id="1.10.10.10">
    <property type="entry name" value="Winged helix-like DNA-binding domain superfamily/Winged helix DNA-binding domain"/>
    <property type="match status" value="1"/>
</dbReference>
<dbReference type="Proteomes" id="UP000285768">
    <property type="component" value="Chromosome"/>
</dbReference>
<accession>A0ABX5QER9</accession>
<dbReference type="RefSeq" id="WP_128386636.1">
    <property type="nucleotide sequence ID" value="NZ_CP035037.1"/>
</dbReference>
<keyword evidence="3" id="KW-1185">Reference proteome</keyword>
<gene>
    <name evidence="2" type="ORF">Leucomu_05845</name>
</gene>
<reference evidence="2 3" key="1">
    <citation type="submission" date="2019-01" db="EMBL/GenBank/DDBJ databases">
        <title>Leucobacter muris sp. nov. isolated from the nose of a laboratory mouse.</title>
        <authorList>
            <person name="Benga L."/>
            <person name="Sproeer C."/>
            <person name="Schumann P."/>
            <person name="Verbarg S."/>
            <person name="Bunk B."/>
            <person name="Engelhardt E."/>
            <person name="Benten P.M."/>
            <person name="Sager M."/>
        </authorList>
    </citation>
    <scope>NUCLEOTIDE SEQUENCE [LARGE SCALE GENOMIC DNA]</scope>
    <source>
        <strain evidence="2 3">DSM 101948</strain>
    </source>
</reference>
<organism evidence="2 3">
    <name type="scientific">Leucobacter muris</name>
    <dbReference type="NCBI Taxonomy" id="1935379"/>
    <lineage>
        <taxon>Bacteria</taxon>
        <taxon>Bacillati</taxon>
        <taxon>Actinomycetota</taxon>
        <taxon>Actinomycetes</taxon>
        <taxon>Micrococcales</taxon>
        <taxon>Microbacteriaceae</taxon>
        <taxon>Leucobacter</taxon>
    </lineage>
</organism>